<dbReference type="AlphaFoldDB" id="A0AAD7IFK6"/>
<evidence type="ECO:0000259" key="1">
    <source>
        <dbReference type="Pfam" id="PF01676"/>
    </source>
</evidence>
<dbReference type="GO" id="GO:0004619">
    <property type="term" value="F:phosphoglycerate mutase activity"/>
    <property type="evidence" value="ECO:0007669"/>
    <property type="project" value="InterPro"/>
</dbReference>
<feature type="domain" description="Metalloenzyme" evidence="1">
    <location>
        <begin position="27"/>
        <end position="195"/>
    </location>
</feature>
<dbReference type="SUPFAM" id="SSF53649">
    <property type="entry name" value="Alkaline phosphatase-like"/>
    <property type="match status" value="1"/>
</dbReference>
<reference evidence="2" key="1">
    <citation type="submission" date="2023-03" db="EMBL/GenBank/DDBJ databases">
        <title>Massive genome expansion in bonnet fungi (Mycena s.s.) driven by repeated elements and novel gene families across ecological guilds.</title>
        <authorList>
            <consortium name="Lawrence Berkeley National Laboratory"/>
            <person name="Harder C.B."/>
            <person name="Miyauchi S."/>
            <person name="Viragh M."/>
            <person name="Kuo A."/>
            <person name="Thoen E."/>
            <person name="Andreopoulos B."/>
            <person name="Lu D."/>
            <person name="Skrede I."/>
            <person name="Drula E."/>
            <person name="Henrissat B."/>
            <person name="Morin E."/>
            <person name="Kohler A."/>
            <person name="Barry K."/>
            <person name="LaButti K."/>
            <person name="Morin E."/>
            <person name="Salamov A."/>
            <person name="Lipzen A."/>
            <person name="Mereny Z."/>
            <person name="Hegedus B."/>
            <person name="Baldrian P."/>
            <person name="Stursova M."/>
            <person name="Weitz H."/>
            <person name="Taylor A."/>
            <person name="Grigoriev I.V."/>
            <person name="Nagy L.G."/>
            <person name="Martin F."/>
            <person name="Kauserud H."/>
        </authorList>
    </citation>
    <scope>NUCLEOTIDE SEQUENCE</scope>
    <source>
        <strain evidence="2">CBHHK182m</strain>
    </source>
</reference>
<protein>
    <submittedName>
        <fullName evidence="2">2,3-bisphosphoglycerate-independent phosphoglycerate mutase</fullName>
    </submittedName>
</protein>
<evidence type="ECO:0000313" key="2">
    <source>
        <dbReference type="EMBL" id="KAJ7740848.1"/>
    </source>
</evidence>
<comment type="caution">
    <text evidence="2">The sequence shown here is derived from an EMBL/GenBank/DDBJ whole genome shotgun (WGS) entry which is preliminary data.</text>
</comment>
<dbReference type="Pfam" id="PF01676">
    <property type="entry name" value="Metalloenzyme"/>
    <property type="match status" value="1"/>
</dbReference>
<dbReference type="GO" id="GO:0006007">
    <property type="term" value="P:glucose catabolic process"/>
    <property type="evidence" value="ECO:0007669"/>
    <property type="project" value="InterPro"/>
</dbReference>
<dbReference type="InterPro" id="IPR005995">
    <property type="entry name" value="Pgm_bpd_ind"/>
</dbReference>
<evidence type="ECO:0000313" key="3">
    <source>
        <dbReference type="Proteomes" id="UP001215598"/>
    </source>
</evidence>
<dbReference type="GO" id="GO:0030145">
    <property type="term" value="F:manganese ion binding"/>
    <property type="evidence" value="ECO:0007669"/>
    <property type="project" value="TreeGrafter"/>
</dbReference>
<dbReference type="InterPro" id="IPR006124">
    <property type="entry name" value="Metalloenzyme"/>
</dbReference>
<dbReference type="PANTHER" id="PTHR31637:SF0">
    <property type="entry name" value="2,3-BISPHOSPHOGLYCERATE-INDEPENDENT PHOSPHOGLYCERATE MUTASE"/>
    <property type="match status" value="1"/>
</dbReference>
<name>A0AAD7IFK6_9AGAR</name>
<gene>
    <name evidence="2" type="ORF">B0H16DRAFT_1728862</name>
</gene>
<dbReference type="Proteomes" id="UP001215598">
    <property type="component" value="Unassembled WGS sequence"/>
</dbReference>
<dbReference type="PANTHER" id="PTHR31637">
    <property type="entry name" value="2,3-BISPHOSPHOGLYCERATE-INDEPENDENT PHOSPHOGLYCERATE MUTASE"/>
    <property type="match status" value="1"/>
</dbReference>
<keyword evidence="3" id="KW-1185">Reference proteome</keyword>
<dbReference type="Gene3D" id="3.40.720.10">
    <property type="entry name" value="Alkaline Phosphatase, subunit A"/>
    <property type="match status" value="1"/>
</dbReference>
<proteinExistence type="predicted"/>
<accession>A0AAD7IFK6</accession>
<dbReference type="InterPro" id="IPR017850">
    <property type="entry name" value="Alkaline_phosphatase_core_sf"/>
</dbReference>
<organism evidence="2 3">
    <name type="scientific">Mycena metata</name>
    <dbReference type="NCBI Taxonomy" id="1033252"/>
    <lineage>
        <taxon>Eukaryota</taxon>
        <taxon>Fungi</taxon>
        <taxon>Dikarya</taxon>
        <taxon>Basidiomycota</taxon>
        <taxon>Agaricomycotina</taxon>
        <taxon>Agaricomycetes</taxon>
        <taxon>Agaricomycetidae</taxon>
        <taxon>Agaricales</taxon>
        <taxon>Marasmiineae</taxon>
        <taxon>Mycenaceae</taxon>
        <taxon>Mycena</taxon>
    </lineage>
</organism>
<sequence>MNAYTRGEVIRCLIWSVFSVRPDPRRINGGVEKQFENEERFMIPSPKVATYDLKPEMSVQDIADKVASIVESKEYNFVMCNFAPPDLVGHTGNFDAAVSAITHTDAAVGTVYAACQAASYVLLITADHGNAEQMRNAETRAPHTAHTCNPVPFILAGPESAGYVLVPDDVKAEDEEEGGLCDVAPTVLEILDLDKPEESVHGK</sequence>
<dbReference type="EMBL" id="JARKIB010000101">
    <property type="protein sequence ID" value="KAJ7740848.1"/>
    <property type="molecule type" value="Genomic_DNA"/>
</dbReference>